<dbReference type="Pfam" id="PF12796">
    <property type="entry name" value="Ank_2"/>
    <property type="match status" value="8"/>
</dbReference>
<evidence type="ECO:0000256" key="3">
    <source>
        <dbReference type="PROSITE-ProRule" id="PRU00023"/>
    </source>
</evidence>
<dbReference type="InterPro" id="IPR002110">
    <property type="entry name" value="Ankyrin_rpt"/>
</dbReference>
<reference evidence="4" key="1">
    <citation type="submission" date="2022-01" db="EMBL/GenBank/DDBJ databases">
        <authorList>
            <person name="King R."/>
        </authorList>
    </citation>
    <scope>NUCLEOTIDE SEQUENCE</scope>
</reference>
<feature type="repeat" description="ANK" evidence="3">
    <location>
        <begin position="2673"/>
        <end position="2705"/>
    </location>
</feature>
<evidence type="ECO:0000256" key="2">
    <source>
        <dbReference type="ARBA" id="ARBA00023043"/>
    </source>
</evidence>
<keyword evidence="1" id="KW-0677">Repeat</keyword>
<feature type="repeat" description="ANK" evidence="3">
    <location>
        <begin position="892"/>
        <end position="924"/>
    </location>
</feature>
<gene>
    <name evidence="4" type="ORF">CEUTPL_LOCUS8545</name>
</gene>
<dbReference type="Proteomes" id="UP001152799">
    <property type="component" value="Chromosome 4"/>
</dbReference>
<dbReference type="InterPro" id="IPR050889">
    <property type="entry name" value="Dendritic_Spine_Reg/Scaffold"/>
</dbReference>
<proteinExistence type="predicted"/>
<feature type="repeat" description="ANK" evidence="3">
    <location>
        <begin position="2406"/>
        <end position="2438"/>
    </location>
</feature>
<feature type="repeat" description="ANK" evidence="3">
    <location>
        <begin position="2340"/>
        <end position="2372"/>
    </location>
</feature>
<feature type="repeat" description="ANK" evidence="3">
    <location>
        <begin position="2373"/>
        <end position="2405"/>
    </location>
</feature>
<feature type="repeat" description="ANK" evidence="3">
    <location>
        <begin position="2208"/>
        <end position="2240"/>
    </location>
</feature>
<feature type="repeat" description="ANK" evidence="3">
    <location>
        <begin position="1942"/>
        <end position="1974"/>
    </location>
</feature>
<protein>
    <submittedName>
        <fullName evidence="4">Uncharacterized protein</fullName>
    </submittedName>
</protein>
<feature type="repeat" description="ANK" evidence="3">
    <location>
        <begin position="2307"/>
        <end position="2339"/>
    </location>
</feature>
<feature type="repeat" description="ANK" evidence="3">
    <location>
        <begin position="2274"/>
        <end position="2306"/>
    </location>
</feature>
<feature type="repeat" description="ANK" evidence="3">
    <location>
        <begin position="2073"/>
        <end position="2099"/>
    </location>
</feature>
<dbReference type="InterPro" id="IPR036770">
    <property type="entry name" value="Ankyrin_rpt-contain_sf"/>
</dbReference>
<dbReference type="Gene3D" id="1.25.40.20">
    <property type="entry name" value="Ankyrin repeat-containing domain"/>
    <property type="match status" value="11"/>
</dbReference>
<feature type="repeat" description="ANK" evidence="3">
    <location>
        <begin position="2241"/>
        <end position="2273"/>
    </location>
</feature>
<feature type="repeat" description="ANK" evidence="3">
    <location>
        <begin position="2040"/>
        <end position="2072"/>
    </location>
</feature>
<evidence type="ECO:0000313" key="5">
    <source>
        <dbReference type="Proteomes" id="UP001152799"/>
    </source>
</evidence>
<dbReference type="PANTHER" id="PTHR24166:SF48">
    <property type="entry name" value="PROTEIN VAPYRIN"/>
    <property type="match status" value="1"/>
</dbReference>
<feature type="repeat" description="ANK" evidence="3">
    <location>
        <begin position="2573"/>
        <end position="2605"/>
    </location>
</feature>
<dbReference type="EMBL" id="OU892280">
    <property type="protein sequence ID" value="CAG9767993.1"/>
    <property type="molecule type" value="Genomic_DNA"/>
</dbReference>
<feature type="repeat" description="ANK" evidence="3">
    <location>
        <begin position="2007"/>
        <end position="2039"/>
    </location>
</feature>
<dbReference type="PRINTS" id="PR01415">
    <property type="entry name" value="ANKYRIN"/>
</dbReference>
<dbReference type="PANTHER" id="PTHR24166">
    <property type="entry name" value="ROLLING PEBBLES, ISOFORM B"/>
    <property type="match status" value="1"/>
</dbReference>
<dbReference type="PROSITE" id="PS50088">
    <property type="entry name" value="ANK_REPEAT"/>
    <property type="match status" value="23"/>
</dbReference>
<feature type="repeat" description="ANK" evidence="3">
    <location>
        <begin position="794"/>
        <end position="826"/>
    </location>
</feature>
<keyword evidence="2 3" id="KW-0040">ANK repeat</keyword>
<dbReference type="SUPFAM" id="SSF52540">
    <property type="entry name" value="P-loop containing nucleoside triphosphate hydrolases"/>
    <property type="match status" value="1"/>
</dbReference>
<feature type="repeat" description="ANK" evidence="3">
    <location>
        <begin position="2440"/>
        <end position="2465"/>
    </location>
</feature>
<evidence type="ECO:0000256" key="1">
    <source>
        <dbReference type="ARBA" id="ARBA00022737"/>
    </source>
</evidence>
<feature type="repeat" description="ANK" evidence="3">
    <location>
        <begin position="2639"/>
        <end position="2671"/>
    </location>
</feature>
<feature type="repeat" description="ANK" evidence="3">
    <location>
        <begin position="2474"/>
        <end position="2506"/>
    </location>
</feature>
<feature type="repeat" description="ANK" evidence="3">
    <location>
        <begin position="2540"/>
        <end position="2572"/>
    </location>
</feature>
<dbReference type="PROSITE" id="PS50297">
    <property type="entry name" value="ANK_REP_REGION"/>
    <property type="match status" value="23"/>
</dbReference>
<dbReference type="InterPro" id="IPR027417">
    <property type="entry name" value="P-loop_NTPase"/>
</dbReference>
<name>A0A9N9QFB2_9CUCU</name>
<sequence>MMSQQVRKIKVEFKNIYEIDEFLLSNTRRIFSIQTCDSKLEVNRILNILEQLQLEPTFENSAYSGAENVSVLNWTQLKTQLTEESDTKLANLTIIDVLNYKKVDPEHKKTLRKLFENISNTEIKKVILVSASESICTENKYQNDANFFTEKKVSEISFRDLSDKTQKQCLQIYSIFFQKETITLEEFLRKNDLLNEESLNNIITSTVLNNIMMYNKKTIPIGICNDQKNYFKDFYIQRTFCNQYFVSKKIWKLLVSKIEVNDTWIFSGVNDQRELIEILKIPSKKASKLCENIHMFKHFKEAKVYFDKLPSCRPIHLIKYENDQFLWINSKGFVDKLRKYIFKNHSSILQLSDLLNYKTVILNGPLGIGKSTTLSMLSTYPFWFLNIRFSNCNEMIASIPKIINRQTLIEFLTNYIGPNFLAHGLLNFFLYYNSKIRIYLLFDDLAGNIDLDTYKSFLQLLVFIKEKSNAFIWISSKPENCIDLENNLSTFSTSFNDINKDEIQHIFHKNELTENTHLYYKNNKKLFNNKQKLLGVPLLCDIISKLKNPTIKCQNIEELFSNFIESKIEKYMSEHFSNSNHKTEIINYIKEIHGVIALKLFIYPEFEDNKNMAFHINITKVGFVVLRMNGNYEFTDEAVANYFIANKFYVWISAPSSPIEKNLLCKFLLERQYALIRVFLNYFIKLGKPPAMPQNVKHHIVKLFQENTQNFFNENHACTLQILMKEKLFLIIEWFFPKEILELIHPYLNKNKAFYNYFENHIKFPCQSKSHRAVLNGLKDNLEIKIPVDIVDRNNATPIQYAATNGSLDIVKFLKSKNANVNHKDNKSKTALIRAIEKNHIEIVEFLVEDKATDKDCQDKNGISALEYAAISKNTDLIKYLSDTNVNHVDNFGMTALCWAVKVGDLVMTDYLIKIGSNLDIKDEHGSNLLNIAMKSKQWHLIKYLTFCLVNVNMADFNQTTPLERAVKSNQWDFVKYLILEGASLPNNFNPIKNAAEAEQWDLIKLMLEHQGNLKDISMELTENILNLFVNASFAELIQLGNVDVLDLLIQRGKFDDHNLDRLLSEPYEELLFENKTALHTNMKIFVEEMLVKLRSKKGQKFKLSEKDTETRINLVCEQISLIENVKEINKEFITRARLIAQNIELLKRAIRKSNIPWEQMEFCIIIFINFFLNPQQEDFVYRLVLDQDKLILYLKSFSMFLLKREAFPKMEDLETDYRILKDIYSLNRISSYIKLALSVSDNKEIMNTYVLMRCLQVIGESFKKTTDSPNLSPEIHQFLILSAPTNVGQIVTSLRDSLSHSDAYKQKITIENKLKTDLEFFQAVKNDLKKILLQIDFLLFTKKKETLEMFRQKCLKNPNNLNNINQYINWESYEIKSIEEYEINDIKVIQKLFEKLKLANKNSNKQELELISKLSKEISFIEKTIFTQLKDVKEKYYDMRSDFRSLDEAQHSQSLPKLTIDLCIKRKEGIYYEAFSILVDLIKVYQNNVAENTGKKLDSIQICFQLCYIMKWDAHKIKNIQEIHSSLSGKLEENSIDKILDCIKNYLENEADRNIFKEHIIEKKLLHESFKKLKQNPINELIDQLNIVIKEKINLKKSLRNNKPQIFKEIISNMDDYGKLIKNYASEKFFKVLKTFFSPLKSTNIENAILLVIKQEDKEFEQIAYTKLTLLTQYIKENDRSLNLTLQSAIEILLLDVMEACITKNAIIEYNISFNEFSPMLVGTALRNYLAHGTPLIDTLPFDPLNAILATARLLEEKKENLFETVTSEPLIENTCDKINKAQQDTNNVIENIITNDDVKCFESIIKHRKMSLCNYFLNATSKGAINIIKHILKFDKIIVPSILIWPSIIIASKNGHGNMVRLFLNNHDDSIHQANFDRNSFKNFENILSSNFDIQISNNNKKLIQQLIDKSFELAATNGHLTIASLLLKYNPDINYINNENLSILHLAAKNGHSEIIKLLISNNADITTNSTTPLHLASLYCHSEAVKVLLKHESINIDAQIENEDFTPLHLAARYGSEEIANILLDNGANIDAVTINQSTALHLSALYNRIEVAKILLQRHANVNVLDKCNASPLLLAAARGYEDLVKVLLEYNANPLMELEGYRPLHMCALYGHSGIANILLEHDQTQIDIPSSDRNQFTALHFAALAGHIDVVDVLLKHHCNKNCADNDNFTPLHISSLHGHKEIAKLLLQHQVDINVVCFPTQSTALHMAASHGHEEIVEVLLQNDANINAQDSSGKTALHLAAGYGYKAVLNVLLEYHAEVNCETNERATPLHLAAEDDHEEVVGLLIKAGANVNAQDKKLFAPLHFAAQNGHDGVANILIQNDANVDIRMLNHTTPLHTSAQHGQINIVKLLLKNKCNINATTISKFTALHLAVVKGHEVIAGLLIDYKAEINVTLANNTSVLHYACEAGRVNIVKLLLQNHANVNVAKEGQNVTPLHIAAQQGHEKVVRLLLEHEATNINAITREEATALHLAVENGHLAVVQVLLQFNVDVNAASEGQFTPIHIAAQCGHKDIAELLIEHECDVDAVLSSQHTPLHLATQNGHQSLVEVLIKNQANVNATDDKLATPLHLAAHHGHEMITLILLTYQANVNAQAIAGYTPLHAAAFRGHEQVVAMLLAHGADANATETDLATPLHYAVENGHENIVDLLCSGGANVEALKSGQSSTPLHSATEKGFLGVVKILIKHNANVNALRNRDTPLYSTANMLLRNDVHYIMKETALSIAIQNKREDIRACLLKNGAINGFEYINH</sequence>
<evidence type="ECO:0000313" key="4">
    <source>
        <dbReference type="EMBL" id="CAG9767993.1"/>
    </source>
</evidence>
<dbReference type="OrthoDB" id="194358at2759"/>
<dbReference type="SMART" id="SM00248">
    <property type="entry name" value="ANK"/>
    <property type="match status" value="34"/>
</dbReference>
<feature type="repeat" description="ANK" evidence="3">
    <location>
        <begin position="2606"/>
        <end position="2638"/>
    </location>
</feature>
<dbReference type="SUPFAM" id="SSF48403">
    <property type="entry name" value="Ankyrin repeat"/>
    <property type="match status" value="4"/>
</dbReference>
<feature type="repeat" description="ANK" evidence="3">
    <location>
        <begin position="2507"/>
        <end position="2539"/>
    </location>
</feature>
<feature type="repeat" description="ANK" evidence="3">
    <location>
        <begin position="2174"/>
        <end position="2206"/>
    </location>
</feature>
<dbReference type="Pfam" id="PF00023">
    <property type="entry name" value="Ank"/>
    <property type="match status" value="6"/>
</dbReference>
<keyword evidence="5" id="KW-1185">Reference proteome</keyword>
<accession>A0A9N9QFB2</accession>
<feature type="repeat" description="ANK" evidence="3">
    <location>
        <begin position="2141"/>
        <end position="2173"/>
    </location>
</feature>
<organism evidence="4 5">
    <name type="scientific">Ceutorhynchus assimilis</name>
    <name type="common">cabbage seed weevil</name>
    <dbReference type="NCBI Taxonomy" id="467358"/>
    <lineage>
        <taxon>Eukaryota</taxon>
        <taxon>Metazoa</taxon>
        <taxon>Ecdysozoa</taxon>
        <taxon>Arthropoda</taxon>
        <taxon>Hexapoda</taxon>
        <taxon>Insecta</taxon>
        <taxon>Pterygota</taxon>
        <taxon>Neoptera</taxon>
        <taxon>Endopterygota</taxon>
        <taxon>Coleoptera</taxon>
        <taxon>Polyphaga</taxon>
        <taxon>Cucujiformia</taxon>
        <taxon>Curculionidae</taxon>
        <taxon>Ceutorhynchinae</taxon>
        <taxon>Ceutorhynchus</taxon>
    </lineage>
</organism>